<proteinExistence type="predicted"/>
<name>A0A1H0RUK9_9BACI</name>
<evidence type="ECO:0000313" key="2">
    <source>
        <dbReference type="EMBL" id="SDP33252.1"/>
    </source>
</evidence>
<dbReference type="STRING" id="930152.SAMN05216565_102395"/>
<evidence type="ECO:0000256" key="1">
    <source>
        <dbReference type="SAM" id="Phobius"/>
    </source>
</evidence>
<dbReference type="Pfam" id="PF13314">
    <property type="entry name" value="DUF4083"/>
    <property type="match status" value="1"/>
</dbReference>
<dbReference type="EMBL" id="FNJU01000002">
    <property type="protein sequence ID" value="SDP33252.1"/>
    <property type="molecule type" value="Genomic_DNA"/>
</dbReference>
<keyword evidence="1" id="KW-0472">Membrane</keyword>
<keyword evidence="1" id="KW-0812">Transmembrane</keyword>
<dbReference type="Proteomes" id="UP000199159">
    <property type="component" value="Unassembled WGS sequence"/>
</dbReference>
<dbReference type="AlphaFoldDB" id="A0A1H0RUK9"/>
<evidence type="ECO:0008006" key="4">
    <source>
        <dbReference type="Google" id="ProtNLM"/>
    </source>
</evidence>
<accession>A0A1H0RUK9</accession>
<evidence type="ECO:0000313" key="3">
    <source>
        <dbReference type="Proteomes" id="UP000199159"/>
    </source>
</evidence>
<dbReference type="RefSeq" id="WP_090850855.1">
    <property type="nucleotide sequence ID" value="NZ_FNJU01000002.1"/>
</dbReference>
<reference evidence="3" key="1">
    <citation type="submission" date="2016-10" db="EMBL/GenBank/DDBJ databases">
        <authorList>
            <person name="Varghese N."/>
            <person name="Submissions S."/>
        </authorList>
    </citation>
    <scope>NUCLEOTIDE SEQUENCE [LARGE SCALE GENOMIC DNA]</scope>
    <source>
        <strain evidence="3">IBRC-M10078</strain>
    </source>
</reference>
<protein>
    <recommendedName>
        <fullName evidence="4">DUF4083 domain-containing protein</fullName>
    </recommendedName>
</protein>
<sequence>MNIFSFFGPVLLFLITLLFFTSIALFVKLLLKNQSERNERLKKIEEKLDTVIELQKSKKS</sequence>
<keyword evidence="1" id="KW-1133">Transmembrane helix</keyword>
<dbReference type="InterPro" id="IPR025143">
    <property type="entry name" value="DUF4083"/>
</dbReference>
<keyword evidence="3" id="KW-1185">Reference proteome</keyword>
<feature type="transmembrane region" description="Helical" evidence="1">
    <location>
        <begin position="6"/>
        <end position="31"/>
    </location>
</feature>
<organism evidence="2 3">
    <name type="scientific">Litchfieldia salsa</name>
    <dbReference type="NCBI Taxonomy" id="930152"/>
    <lineage>
        <taxon>Bacteria</taxon>
        <taxon>Bacillati</taxon>
        <taxon>Bacillota</taxon>
        <taxon>Bacilli</taxon>
        <taxon>Bacillales</taxon>
        <taxon>Bacillaceae</taxon>
        <taxon>Litchfieldia</taxon>
    </lineage>
</organism>
<gene>
    <name evidence="2" type="ORF">SAMN05216565_102395</name>
</gene>